<proteinExistence type="predicted"/>
<dbReference type="EMBL" id="QGNW01002588">
    <property type="protein sequence ID" value="RVW16515.1"/>
    <property type="molecule type" value="Genomic_DNA"/>
</dbReference>
<sequence length="753" mass="85845">MLHSKELLEKSKFERELKRLECSINYEGGMKQKGSVQGQRAPNCNCPMKETKLQCMTDSIARSIGSGRFLVWKAMNAEGASGENGTVWVFTGVYGPFSKVERDALWEEFGAIRGLWEDPWCIGGDFNIYFAAPSGFRSLPNYASGGWDKTRPHPIQIENMWLKAEGFKELVRSWWQGIDVRGSASYKLATKMKEIKQKLKVWNREVFGKLESNKSAALQQVEFWIGEENERILTMEESELKKEAKENYKKWRSRKLEEGIANAFKELLSEDTGWKADIGSLQLDQINQEEAKILERPFTEDEIHGALMEMNGDKAPGPDGFTLAFWQSCWEFIKEEIIEMFKEFYDHSSFLKSLNNTFLVLIPKKCGAEDLGDFRPISLLGGLYKLPAKVLANRLKIVVGKVVSNSQNAFVMRKMGFGSKWVGWMWSCLSSAKFSVMVNGVPAGFFPSSKGLRQGDPLSPYLFVMGMEVLDVLIRRAVEGASYQGKGPFNSFKLDFIWFEAASGLRINLAKSEIIPVGEVVEMEELVVELGCRVGSLPSQYLGLPLGVLNRAPYMWDGVEERMPKMVARRLEKVQRDFLWGEGNMEGKTHLVNWEVVCTDKAKGGLGIRKLALLNQSITWQVDMEEDFGWRPKKAMGAVGVGVWKEIWKESEWCWNNMIFKVGKGNTIRFWTDVWCSETTLSHCFPHLFGMAVQRNTTVEEMWDQNSDFEGSQTLWEEDSVLWRKGRSGQFRVKEAYNLLARSDDTCFPSRSI</sequence>
<dbReference type="PANTHER" id="PTHR46890:SF50">
    <property type="entry name" value="RNA-DIRECTED DNA POLYMERASE, EUKARYOTA, REVERSE TRANSCRIPTASE ZINC-BINDING DOMAIN PROTEIN-RELATED"/>
    <property type="match status" value="1"/>
</dbReference>
<dbReference type="Proteomes" id="UP000288805">
    <property type="component" value="Unassembled WGS sequence"/>
</dbReference>
<dbReference type="SUPFAM" id="SSF56672">
    <property type="entry name" value="DNA/RNA polymerases"/>
    <property type="match status" value="1"/>
</dbReference>
<protein>
    <submittedName>
        <fullName evidence="1">LINE-1 reverse transcriptase-like</fullName>
    </submittedName>
</protein>
<organism evidence="1 2">
    <name type="scientific">Vitis vinifera</name>
    <name type="common">Grape</name>
    <dbReference type="NCBI Taxonomy" id="29760"/>
    <lineage>
        <taxon>Eukaryota</taxon>
        <taxon>Viridiplantae</taxon>
        <taxon>Streptophyta</taxon>
        <taxon>Embryophyta</taxon>
        <taxon>Tracheophyta</taxon>
        <taxon>Spermatophyta</taxon>
        <taxon>Magnoliopsida</taxon>
        <taxon>eudicotyledons</taxon>
        <taxon>Gunneridae</taxon>
        <taxon>Pentapetalae</taxon>
        <taxon>rosids</taxon>
        <taxon>Vitales</taxon>
        <taxon>Vitaceae</taxon>
        <taxon>Viteae</taxon>
        <taxon>Vitis</taxon>
    </lineage>
</organism>
<dbReference type="PANTHER" id="PTHR46890">
    <property type="entry name" value="NON-LTR RETROLELEMENT REVERSE TRANSCRIPTASE-LIKE PROTEIN-RELATED"/>
    <property type="match status" value="1"/>
</dbReference>
<reference evidence="1 2" key="1">
    <citation type="journal article" date="2018" name="PLoS Genet.">
        <title>Population sequencing reveals clonal diversity and ancestral inbreeding in the grapevine cultivar Chardonnay.</title>
        <authorList>
            <person name="Roach M.J."/>
            <person name="Johnson D.L."/>
            <person name="Bohlmann J."/>
            <person name="van Vuuren H.J."/>
            <person name="Jones S.J."/>
            <person name="Pretorius I.S."/>
            <person name="Schmidt S.A."/>
            <person name="Borneman A.R."/>
        </authorList>
    </citation>
    <scope>NUCLEOTIDE SEQUENCE [LARGE SCALE GENOMIC DNA]</scope>
    <source>
        <strain evidence="2">cv. Chardonnay</strain>
        <tissue evidence="1">Leaf</tissue>
    </source>
</reference>
<dbReference type="GO" id="GO:0003964">
    <property type="term" value="F:RNA-directed DNA polymerase activity"/>
    <property type="evidence" value="ECO:0007669"/>
    <property type="project" value="UniProtKB-KW"/>
</dbReference>
<evidence type="ECO:0000313" key="2">
    <source>
        <dbReference type="Proteomes" id="UP000288805"/>
    </source>
</evidence>
<dbReference type="InterPro" id="IPR036691">
    <property type="entry name" value="Endo/exonu/phosph_ase_sf"/>
</dbReference>
<comment type="caution">
    <text evidence="1">The sequence shown here is derived from an EMBL/GenBank/DDBJ whole genome shotgun (WGS) entry which is preliminary data.</text>
</comment>
<dbReference type="SUPFAM" id="SSF56219">
    <property type="entry name" value="DNase I-like"/>
    <property type="match status" value="1"/>
</dbReference>
<keyword evidence="1" id="KW-0548">Nucleotidyltransferase</keyword>
<evidence type="ECO:0000313" key="1">
    <source>
        <dbReference type="EMBL" id="RVW16515.1"/>
    </source>
</evidence>
<dbReference type="InterPro" id="IPR052343">
    <property type="entry name" value="Retrotransposon-Effector_Assoc"/>
</dbReference>
<gene>
    <name evidence="1" type="primary">LIN1_30</name>
    <name evidence="1" type="ORF">CK203_069449</name>
</gene>
<accession>A0A438C002</accession>
<keyword evidence="1" id="KW-0808">Transferase</keyword>
<dbReference type="AlphaFoldDB" id="A0A438C002"/>
<keyword evidence="1" id="KW-0695">RNA-directed DNA polymerase</keyword>
<dbReference type="InterPro" id="IPR043502">
    <property type="entry name" value="DNA/RNA_pol_sf"/>
</dbReference>
<name>A0A438C002_VITVI</name>